<comment type="caution">
    <text evidence="9">The sequence shown here is derived from an EMBL/GenBank/DDBJ whole genome shotgun (WGS) entry which is preliminary data.</text>
</comment>
<evidence type="ECO:0000259" key="8">
    <source>
        <dbReference type="Pfam" id="PF12704"/>
    </source>
</evidence>
<dbReference type="AlphaFoldDB" id="A0A5C6LK03"/>
<evidence type="ECO:0000313" key="10">
    <source>
        <dbReference type="Proteomes" id="UP000318815"/>
    </source>
</evidence>
<feature type="domain" description="ABC3 transporter permease C-terminal" evidence="7">
    <location>
        <begin position="224"/>
        <end position="344"/>
    </location>
</feature>
<keyword evidence="4 6" id="KW-1133">Transmembrane helix</keyword>
<keyword evidence="2" id="KW-1003">Cell membrane</keyword>
<feature type="transmembrane region" description="Helical" evidence="6">
    <location>
        <begin position="316"/>
        <end position="339"/>
    </location>
</feature>
<accession>A0A5C6LK03</accession>
<dbReference type="PANTHER" id="PTHR30572">
    <property type="entry name" value="MEMBRANE COMPONENT OF TRANSPORTER-RELATED"/>
    <property type="match status" value="1"/>
</dbReference>
<dbReference type="GO" id="GO:0005886">
    <property type="term" value="C:plasma membrane"/>
    <property type="evidence" value="ECO:0007669"/>
    <property type="project" value="UniProtKB-SubCell"/>
</dbReference>
<keyword evidence="3 6" id="KW-0812">Transmembrane</keyword>
<gene>
    <name evidence="9" type="ORF">FEF09_28685</name>
</gene>
<dbReference type="Pfam" id="PF02687">
    <property type="entry name" value="FtsX"/>
    <property type="match status" value="1"/>
</dbReference>
<evidence type="ECO:0000259" key="7">
    <source>
        <dbReference type="Pfam" id="PF02687"/>
    </source>
</evidence>
<dbReference type="PANTHER" id="PTHR30572:SF18">
    <property type="entry name" value="ABC-TYPE MACROLIDE FAMILY EXPORT SYSTEM PERMEASE COMPONENT 2"/>
    <property type="match status" value="1"/>
</dbReference>
<dbReference type="Pfam" id="PF12704">
    <property type="entry name" value="MacB_PCD"/>
    <property type="match status" value="1"/>
</dbReference>
<feature type="transmembrane region" description="Helical" evidence="6">
    <location>
        <begin position="274"/>
        <end position="296"/>
    </location>
</feature>
<feature type="transmembrane region" description="Helical" evidence="6">
    <location>
        <begin position="218"/>
        <end position="238"/>
    </location>
</feature>
<organism evidence="9 10">
    <name type="scientific">Chitinophaga pinensis</name>
    <dbReference type="NCBI Taxonomy" id="79329"/>
    <lineage>
        <taxon>Bacteria</taxon>
        <taxon>Pseudomonadati</taxon>
        <taxon>Bacteroidota</taxon>
        <taxon>Chitinophagia</taxon>
        <taxon>Chitinophagales</taxon>
        <taxon>Chitinophagaceae</taxon>
        <taxon>Chitinophaga</taxon>
    </lineage>
</organism>
<reference evidence="9 10" key="1">
    <citation type="submission" date="2019-08" db="EMBL/GenBank/DDBJ databases">
        <title>Whole genome sequencing of chitin degrading bacteria Chitinophaga pinensis YS16.</title>
        <authorList>
            <person name="Singh R.P."/>
            <person name="Manchanda G."/>
            <person name="Maurya I.K."/>
            <person name="Joshi N.K."/>
            <person name="Srivastava A.K."/>
        </authorList>
    </citation>
    <scope>NUCLEOTIDE SEQUENCE [LARGE SCALE GENOMIC DNA]</scope>
    <source>
        <strain evidence="9 10">YS-16</strain>
    </source>
</reference>
<dbReference type="OrthoDB" id="1451596at2"/>
<evidence type="ECO:0000256" key="1">
    <source>
        <dbReference type="ARBA" id="ARBA00004651"/>
    </source>
</evidence>
<sequence>MDRYRYSTGKRPTYRCYSPSSGKILREDFTTVETAVRLETLFGQIISLPGTTRKFEESRNICFTESQFFQVFDVDWKAGDKHKALDAEDGVVLSERYALKYFGTTDVIGRTLRINNQQELTVNGLIGDPPSNTRLGYDIMVSYNLIAQGNKADWNNTSSLCFVAMKPQQTMGQLQQALQKINQQYLSAEQTSLLHFQALPLSELSHNTQYGGTVPRPLLYVLTVIGILLVAAACINFINMATAQSIKRSKETGIRKAVGSTRSQLVIEFLTETAMVTLVAVMMSVIIVQLCLPWLNNALSVLRADMSVLWLFRPHFLSWFLVLIVGVILLSGLYPALVLSRFTPIAVLQGRVNSIRTRGASLRKVLVVTQFLSPNSLS</sequence>
<dbReference type="InterPro" id="IPR003838">
    <property type="entry name" value="ABC3_permease_C"/>
</dbReference>
<dbReference type="GO" id="GO:0022857">
    <property type="term" value="F:transmembrane transporter activity"/>
    <property type="evidence" value="ECO:0007669"/>
    <property type="project" value="TreeGrafter"/>
</dbReference>
<comment type="subcellular location">
    <subcellularLocation>
        <location evidence="1">Cell membrane</location>
        <topology evidence="1">Multi-pass membrane protein</topology>
    </subcellularLocation>
</comment>
<dbReference type="Proteomes" id="UP000318815">
    <property type="component" value="Unassembled WGS sequence"/>
</dbReference>
<feature type="domain" description="MacB-like periplasmic core" evidence="8">
    <location>
        <begin position="28"/>
        <end position="180"/>
    </location>
</feature>
<evidence type="ECO:0000256" key="4">
    <source>
        <dbReference type="ARBA" id="ARBA00022989"/>
    </source>
</evidence>
<evidence type="ECO:0000256" key="6">
    <source>
        <dbReference type="SAM" id="Phobius"/>
    </source>
</evidence>
<evidence type="ECO:0000256" key="5">
    <source>
        <dbReference type="ARBA" id="ARBA00023136"/>
    </source>
</evidence>
<dbReference type="InterPro" id="IPR050250">
    <property type="entry name" value="Macrolide_Exporter_MacB"/>
</dbReference>
<name>A0A5C6LK03_9BACT</name>
<dbReference type="EMBL" id="VOHS01000072">
    <property type="protein sequence ID" value="TWV91715.1"/>
    <property type="molecule type" value="Genomic_DNA"/>
</dbReference>
<dbReference type="InterPro" id="IPR025857">
    <property type="entry name" value="MacB_PCD"/>
</dbReference>
<keyword evidence="10" id="KW-1185">Reference proteome</keyword>
<protein>
    <submittedName>
        <fullName evidence="9">FtsX-like permease family protein</fullName>
    </submittedName>
</protein>
<keyword evidence="5 6" id="KW-0472">Membrane</keyword>
<evidence type="ECO:0000256" key="2">
    <source>
        <dbReference type="ARBA" id="ARBA00022475"/>
    </source>
</evidence>
<proteinExistence type="predicted"/>
<evidence type="ECO:0000256" key="3">
    <source>
        <dbReference type="ARBA" id="ARBA00022692"/>
    </source>
</evidence>
<evidence type="ECO:0000313" key="9">
    <source>
        <dbReference type="EMBL" id="TWV91715.1"/>
    </source>
</evidence>